<feature type="region of interest" description="Disordered" evidence="1">
    <location>
        <begin position="58"/>
        <end position="77"/>
    </location>
</feature>
<organism evidence="2 3">
    <name type="scientific">Actinobacillus pleuropneumoniae</name>
    <name type="common">Haemophilus pleuropneumoniae</name>
    <dbReference type="NCBI Taxonomy" id="715"/>
    <lineage>
        <taxon>Bacteria</taxon>
        <taxon>Pseudomonadati</taxon>
        <taxon>Pseudomonadota</taxon>
        <taxon>Gammaproteobacteria</taxon>
        <taxon>Pasteurellales</taxon>
        <taxon>Pasteurellaceae</taxon>
        <taxon>Actinobacillus</taxon>
    </lineage>
</organism>
<dbReference type="RefSeq" id="WP_267992275.1">
    <property type="nucleotide sequence ID" value="NZ_JAPQFC010001045.1"/>
</dbReference>
<feature type="compositionally biased region" description="Polar residues" evidence="1">
    <location>
        <begin position="58"/>
        <end position="73"/>
    </location>
</feature>
<accession>A0A9Q4DK76</accession>
<sequence>MEMMKRRGAYVFHLGIPISFSDGKITLNSFSISFVISISAIRSIGMGSPSFPPLVDSSKISHCSPKGSSNSQPPKKREGWRFEVVGIFGRNFPKLSLFL</sequence>
<protein>
    <submittedName>
        <fullName evidence="2">Uncharacterized protein</fullName>
    </submittedName>
</protein>
<proteinExistence type="predicted"/>
<reference evidence="2" key="2">
    <citation type="submission" date="2022-12" db="EMBL/GenBank/DDBJ databases">
        <authorList>
            <person name="Kardos G."/>
            <person name="Sarkozi R."/>
            <person name="Laczko L."/>
            <person name="Marton S."/>
            <person name="Makrai L."/>
            <person name="Banyai K."/>
            <person name="Fodor L."/>
        </authorList>
    </citation>
    <scope>NUCLEOTIDE SEQUENCE</scope>
    <source>
        <strain evidence="2">84/14</strain>
    </source>
</reference>
<evidence type="ECO:0000313" key="3">
    <source>
        <dbReference type="Proteomes" id="UP001077788"/>
    </source>
</evidence>
<reference evidence="2" key="1">
    <citation type="journal article" date="2021" name="Vet Sci">
        <title>O-Serogroups and Pathovirotypes of Escherichia coli Isolated from Post-Weaning Piglets Showing Diarrhoea and/or Oedema in South Korea.</title>
        <authorList>
            <person name="Byun J.W."/>
            <person name="Moon B.Y."/>
            <person name="Do K.H."/>
            <person name="Lee K."/>
            <person name="Lee H.Y."/>
            <person name="Kim W.I."/>
            <person name="So B."/>
            <person name="Lee W.K."/>
        </authorList>
    </citation>
    <scope>NUCLEOTIDE SEQUENCE</scope>
    <source>
        <strain evidence="2">84/14</strain>
    </source>
</reference>
<evidence type="ECO:0000313" key="2">
    <source>
        <dbReference type="EMBL" id="MCY6524992.1"/>
    </source>
</evidence>
<dbReference type="Proteomes" id="UP001077788">
    <property type="component" value="Unassembled WGS sequence"/>
</dbReference>
<dbReference type="AlphaFoldDB" id="A0A9Q4DK76"/>
<comment type="caution">
    <text evidence="2">The sequence shown here is derived from an EMBL/GenBank/DDBJ whole genome shotgun (WGS) entry which is preliminary data.</text>
</comment>
<dbReference type="EMBL" id="JAPQFC010001045">
    <property type="protein sequence ID" value="MCY6524992.1"/>
    <property type="molecule type" value="Genomic_DNA"/>
</dbReference>
<evidence type="ECO:0000256" key="1">
    <source>
        <dbReference type="SAM" id="MobiDB-lite"/>
    </source>
</evidence>
<feature type="non-terminal residue" evidence="2">
    <location>
        <position position="1"/>
    </location>
</feature>
<gene>
    <name evidence="2" type="ORF">OYG11_12375</name>
</gene>
<name>A0A9Q4DK76_ACTPL</name>